<evidence type="ECO:0000256" key="1">
    <source>
        <dbReference type="SAM" id="MobiDB-lite"/>
    </source>
</evidence>
<accession>A0A4Z2H938</accession>
<feature type="region of interest" description="Disordered" evidence="1">
    <location>
        <begin position="1"/>
        <end position="24"/>
    </location>
</feature>
<dbReference type="EMBL" id="SRLO01000294">
    <property type="protein sequence ID" value="TNN62398.1"/>
    <property type="molecule type" value="Genomic_DNA"/>
</dbReference>
<dbReference type="Proteomes" id="UP000314294">
    <property type="component" value="Unassembled WGS sequence"/>
</dbReference>
<feature type="compositionally biased region" description="Basic and acidic residues" evidence="1">
    <location>
        <begin position="1"/>
        <end position="11"/>
    </location>
</feature>
<evidence type="ECO:0000313" key="3">
    <source>
        <dbReference type="Proteomes" id="UP000314294"/>
    </source>
</evidence>
<dbReference type="AlphaFoldDB" id="A0A4Z2H938"/>
<protein>
    <submittedName>
        <fullName evidence="2">Uncharacterized protein</fullName>
    </submittedName>
</protein>
<organism evidence="2 3">
    <name type="scientific">Liparis tanakae</name>
    <name type="common">Tanaka's snailfish</name>
    <dbReference type="NCBI Taxonomy" id="230148"/>
    <lineage>
        <taxon>Eukaryota</taxon>
        <taxon>Metazoa</taxon>
        <taxon>Chordata</taxon>
        <taxon>Craniata</taxon>
        <taxon>Vertebrata</taxon>
        <taxon>Euteleostomi</taxon>
        <taxon>Actinopterygii</taxon>
        <taxon>Neopterygii</taxon>
        <taxon>Teleostei</taxon>
        <taxon>Neoteleostei</taxon>
        <taxon>Acanthomorphata</taxon>
        <taxon>Eupercaria</taxon>
        <taxon>Perciformes</taxon>
        <taxon>Cottioidei</taxon>
        <taxon>Cottales</taxon>
        <taxon>Liparidae</taxon>
        <taxon>Liparis</taxon>
    </lineage>
</organism>
<proteinExistence type="predicted"/>
<reference evidence="2 3" key="1">
    <citation type="submission" date="2019-03" db="EMBL/GenBank/DDBJ databases">
        <title>First draft genome of Liparis tanakae, snailfish: a comprehensive survey of snailfish specific genes.</title>
        <authorList>
            <person name="Kim W."/>
            <person name="Song I."/>
            <person name="Jeong J.-H."/>
            <person name="Kim D."/>
            <person name="Kim S."/>
            <person name="Ryu S."/>
            <person name="Song J.Y."/>
            <person name="Lee S.K."/>
        </authorList>
    </citation>
    <scope>NUCLEOTIDE SEQUENCE [LARGE SCALE GENOMIC DNA]</scope>
    <source>
        <tissue evidence="2">Muscle</tissue>
    </source>
</reference>
<gene>
    <name evidence="2" type="ORF">EYF80_027409</name>
</gene>
<comment type="caution">
    <text evidence="2">The sequence shown here is derived from an EMBL/GenBank/DDBJ whole genome shotgun (WGS) entry which is preliminary data.</text>
</comment>
<keyword evidence="3" id="KW-1185">Reference proteome</keyword>
<feature type="region of interest" description="Disordered" evidence="1">
    <location>
        <begin position="122"/>
        <end position="149"/>
    </location>
</feature>
<feature type="compositionally biased region" description="Low complexity" evidence="1">
    <location>
        <begin position="131"/>
        <end position="143"/>
    </location>
</feature>
<evidence type="ECO:0000313" key="2">
    <source>
        <dbReference type="EMBL" id="TNN62398.1"/>
    </source>
</evidence>
<sequence>MEDETGDRGVHPADAGATGGRVEHTEGAMCGLRVRGIRFTTRLTSSRSQVMAAMTERRLLGLRVESNMLIIRDHARDIRLQRTTFPSISGGRASASALLAQTLKEQGRPVWVRQDGFRESSCQEDRNQLYRSSRSSEARAATAGGKQEQ</sequence>
<name>A0A4Z2H938_9TELE</name>